<evidence type="ECO:0000313" key="2">
    <source>
        <dbReference type="Proteomes" id="UP001177021"/>
    </source>
</evidence>
<gene>
    <name evidence="1" type="ORF">MILVUS5_LOCUS34154</name>
</gene>
<name>A0ACB0LMV5_TRIPR</name>
<comment type="caution">
    <text evidence="1">The sequence shown here is derived from an EMBL/GenBank/DDBJ whole genome shotgun (WGS) entry which is preliminary data.</text>
</comment>
<protein>
    <submittedName>
        <fullName evidence="1">Uncharacterized protein</fullName>
    </submittedName>
</protein>
<reference evidence="1" key="1">
    <citation type="submission" date="2023-10" db="EMBL/GenBank/DDBJ databases">
        <authorList>
            <person name="Rodriguez Cubillos JULIANA M."/>
            <person name="De Vega J."/>
        </authorList>
    </citation>
    <scope>NUCLEOTIDE SEQUENCE</scope>
</reference>
<dbReference type="Proteomes" id="UP001177021">
    <property type="component" value="Unassembled WGS sequence"/>
</dbReference>
<evidence type="ECO:0000313" key="1">
    <source>
        <dbReference type="EMBL" id="CAJ2670060.1"/>
    </source>
</evidence>
<dbReference type="EMBL" id="CASHSV030000615">
    <property type="protein sequence ID" value="CAJ2670060.1"/>
    <property type="molecule type" value="Genomic_DNA"/>
</dbReference>
<organism evidence="1 2">
    <name type="scientific">Trifolium pratense</name>
    <name type="common">Red clover</name>
    <dbReference type="NCBI Taxonomy" id="57577"/>
    <lineage>
        <taxon>Eukaryota</taxon>
        <taxon>Viridiplantae</taxon>
        <taxon>Streptophyta</taxon>
        <taxon>Embryophyta</taxon>
        <taxon>Tracheophyta</taxon>
        <taxon>Spermatophyta</taxon>
        <taxon>Magnoliopsida</taxon>
        <taxon>eudicotyledons</taxon>
        <taxon>Gunneridae</taxon>
        <taxon>Pentapetalae</taxon>
        <taxon>rosids</taxon>
        <taxon>fabids</taxon>
        <taxon>Fabales</taxon>
        <taxon>Fabaceae</taxon>
        <taxon>Papilionoideae</taxon>
        <taxon>50 kb inversion clade</taxon>
        <taxon>NPAAA clade</taxon>
        <taxon>Hologalegina</taxon>
        <taxon>IRL clade</taxon>
        <taxon>Trifolieae</taxon>
        <taxon>Trifolium</taxon>
    </lineage>
</organism>
<accession>A0ACB0LMV5</accession>
<keyword evidence="2" id="KW-1185">Reference proteome</keyword>
<proteinExistence type="predicted"/>
<sequence length="199" mass="22846">MIKRMVRWNIIPQTCVPDSCIVNIYDVGDCIPPHIDHHDFVRPFYSVSFLSEAKILFGSNLKAIRPGEFSGPASISLPVGSVFVLKGNGADIAKHCVPSVSSKRISITFRKMDERKLPYNFSPDPELVGIKPLINSPPKKPERNSETQIEKDQSFDQFEYNPVWKTRKESLRVKDEYPLPINGSFRRMRGNEVRHRTRY</sequence>